<name>A0A8H9I577_9GAMM</name>
<sequence length="113" mass="12274">MLLSDRENALSRPSLRLTQQRKNVLRNLVGLCQYGSTSLLQNLRAGHIGDFHRVVGIFNTRTSGSEVSLVGVQVGDGVFETVLDSTQLRTLSVNSSQSSIQFSQRAAAIKLSA</sequence>
<comment type="caution">
    <text evidence="1">The sequence shown here is derived from an EMBL/GenBank/DDBJ whole genome shotgun (WGS) entry which is preliminary data.</text>
</comment>
<protein>
    <submittedName>
        <fullName evidence="1">Uncharacterized protein</fullName>
    </submittedName>
</protein>
<evidence type="ECO:0000313" key="1">
    <source>
        <dbReference type="EMBL" id="GGW40710.1"/>
    </source>
</evidence>
<proteinExistence type="predicted"/>
<accession>A0A8H9I577</accession>
<dbReference type="AlphaFoldDB" id="A0A8H9I577"/>
<organism evidence="1 2">
    <name type="scientific">Vreelandella hamiltonii</name>
    <dbReference type="NCBI Taxonomy" id="502829"/>
    <lineage>
        <taxon>Bacteria</taxon>
        <taxon>Pseudomonadati</taxon>
        <taxon>Pseudomonadota</taxon>
        <taxon>Gammaproteobacteria</taxon>
        <taxon>Oceanospirillales</taxon>
        <taxon>Halomonadaceae</taxon>
        <taxon>Vreelandella</taxon>
    </lineage>
</organism>
<dbReference type="EMBL" id="BMXN01000035">
    <property type="protein sequence ID" value="GGW40710.1"/>
    <property type="molecule type" value="Genomic_DNA"/>
</dbReference>
<dbReference type="Proteomes" id="UP000623776">
    <property type="component" value="Unassembled WGS sequence"/>
</dbReference>
<reference evidence="2" key="1">
    <citation type="journal article" date="2019" name="Int. J. Syst. Evol. Microbiol.">
        <title>The Global Catalogue of Microorganisms (GCM) 10K type strain sequencing project: providing services to taxonomists for standard genome sequencing and annotation.</title>
        <authorList>
            <consortium name="The Broad Institute Genomics Platform"/>
            <consortium name="The Broad Institute Genome Sequencing Center for Infectious Disease"/>
            <person name="Wu L."/>
            <person name="Ma J."/>
        </authorList>
    </citation>
    <scope>NUCLEOTIDE SEQUENCE [LARGE SCALE GENOMIC DNA]</scope>
    <source>
        <strain evidence="2">KCTC 22154</strain>
    </source>
</reference>
<evidence type="ECO:0000313" key="2">
    <source>
        <dbReference type="Proteomes" id="UP000623776"/>
    </source>
</evidence>
<gene>
    <name evidence="1" type="ORF">GCM10007157_34240</name>
</gene>
<keyword evidence="2" id="KW-1185">Reference proteome</keyword>